<keyword evidence="2" id="KW-1185">Reference proteome</keyword>
<evidence type="ECO:0000313" key="2">
    <source>
        <dbReference type="Proteomes" id="UP001345691"/>
    </source>
</evidence>
<proteinExistence type="predicted"/>
<organism evidence="1 2">
    <name type="scientific">Exophiala sideris</name>
    <dbReference type="NCBI Taxonomy" id="1016849"/>
    <lineage>
        <taxon>Eukaryota</taxon>
        <taxon>Fungi</taxon>
        <taxon>Dikarya</taxon>
        <taxon>Ascomycota</taxon>
        <taxon>Pezizomycotina</taxon>
        <taxon>Eurotiomycetes</taxon>
        <taxon>Chaetothyriomycetidae</taxon>
        <taxon>Chaetothyriales</taxon>
        <taxon>Herpotrichiellaceae</taxon>
        <taxon>Exophiala</taxon>
    </lineage>
</organism>
<evidence type="ECO:0008006" key="3">
    <source>
        <dbReference type="Google" id="ProtNLM"/>
    </source>
</evidence>
<dbReference type="Proteomes" id="UP001345691">
    <property type="component" value="Unassembled WGS sequence"/>
</dbReference>
<protein>
    <recommendedName>
        <fullName evidence="3">BTB domain-containing protein</fullName>
    </recommendedName>
</protein>
<reference evidence="1 2" key="1">
    <citation type="submission" date="2023-08" db="EMBL/GenBank/DDBJ databases">
        <title>Black Yeasts Isolated from many extreme environments.</title>
        <authorList>
            <person name="Coleine C."/>
            <person name="Stajich J.E."/>
            <person name="Selbmann L."/>
        </authorList>
    </citation>
    <scope>NUCLEOTIDE SEQUENCE [LARGE SCALE GENOMIC DNA]</scope>
    <source>
        <strain evidence="1 2">CCFEE 6328</strain>
    </source>
</reference>
<gene>
    <name evidence="1" type="ORF">LTR69_011087</name>
</gene>
<sequence length="410" mass="45228">MAAWPAGEQLIDIDPEGDLILKIGGISSVQQGANDRTIVDGSERNDNDEGGDVRCLRVTSKVMKLASTVFKTMLQAERFLEGWLALNEDIPPYLALPDDDPAAMTTLCRIIHSKQKPSYATIISDILNLAILTDKYDCVPAIQPWFTSCLNQELSTSGSINVADLPHMLSAAYLFDDRTSFYGLTMAAIKSLPMHNSSTNALNRALLPTIASELVVEDVRHHSTLKTTRQERLRHLVSNLHQSIYHLLNEKSSIRKTRVDVKDLDGAGLGIWGLCKGQASRVGILTSALVAVRLWPHDDVPTYSLAYAIHLALRIAETCETDGAASGIKYELCGKTNCVSCSMNWKESLRTAVRRSEESIAGICLTCFKKGNKPDRLTEKCKYHCGTYPATTWTVDVSQLHHSGGYFDEQ</sequence>
<comment type="caution">
    <text evidence="1">The sequence shown here is derived from an EMBL/GenBank/DDBJ whole genome shotgun (WGS) entry which is preliminary data.</text>
</comment>
<accession>A0ABR0IVX0</accession>
<name>A0ABR0IVX0_9EURO</name>
<evidence type="ECO:0000313" key="1">
    <source>
        <dbReference type="EMBL" id="KAK5049212.1"/>
    </source>
</evidence>
<dbReference type="EMBL" id="JAVRRF010000046">
    <property type="protein sequence ID" value="KAK5049212.1"/>
    <property type="molecule type" value="Genomic_DNA"/>
</dbReference>